<name>A0ACC0AMM1_CATRO</name>
<reference evidence="2" key="1">
    <citation type="journal article" date="2023" name="Nat. Plants">
        <title>Single-cell RNA sequencing provides a high-resolution roadmap for understanding the multicellular compartmentation of specialized metabolism.</title>
        <authorList>
            <person name="Sun S."/>
            <person name="Shen X."/>
            <person name="Li Y."/>
            <person name="Li Y."/>
            <person name="Wang S."/>
            <person name="Li R."/>
            <person name="Zhang H."/>
            <person name="Shen G."/>
            <person name="Guo B."/>
            <person name="Wei J."/>
            <person name="Xu J."/>
            <person name="St-Pierre B."/>
            <person name="Chen S."/>
            <person name="Sun C."/>
        </authorList>
    </citation>
    <scope>NUCLEOTIDE SEQUENCE [LARGE SCALE GENOMIC DNA]</scope>
</reference>
<evidence type="ECO:0000313" key="2">
    <source>
        <dbReference type="Proteomes" id="UP001060085"/>
    </source>
</evidence>
<dbReference type="Proteomes" id="UP001060085">
    <property type="component" value="Linkage Group LG05"/>
</dbReference>
<proteinExistence type="predicted"/>
<accession>A0ACC0AMM1</accession>
<organism evidence="1 2">
    <name type="scientific">Catharanthus roseus</name>
    <name type="common">Madagascar periwinkle</name>
    <name type="synonym">Vinca rosea</name>
    <dbReference type="NCBI Taxonomy" id="4058"/>
    <lineage>
        <taxon>Eukaryota</taxon>
        <taxon>Viridiplantae</taxon>
        <taxon>Streptophyta</taxon>
        <taxon>Embryophyta</taxon>
        <taxon>Tracheophyta</taxon>
        <taxon>Spermatophyta</taxon>
        <taxon>Magnoliopsida</taxon>
        <taxon>eudicotyledons</taxon>
        <taxon>Gunneridae</taxon>
        <taxon>Pentapetalae</taxon>
        <taxon>asterids</taxon>
        <taxon>lamiids</taxon>
        <taxon>Gentianales</taxon>
        <taxon>Apocynaceae</taxon>
        <taxon>Rauvolfioideae</taxon>
        <taxon>Vinceae</taxon>
        <taxon>Catharanthinae</taxon>
        <taxon>Catharanthus</taxon>
    </lineage>
</organism>
<dbReference type="EMBL" id="CM044705">
    <property type="protein sequence ID" value="KAI5662125.1"/>
    <property type="molecule type" value="Genomic_DNA"/>
</dbReference>
<keyword evidence="2" id="KW-1185">Reference proteome</keyword>
<comment type="caution">
    <text evidence="1">The sequence shown here is derived from an EMBL/GenBank/DDBJ whole genome shotgun (WGS) entry which is preliminary data.</text>
</comment>
<protein>
    <submittedName>
        <fullName evidence="1">Uncharacterized protein</fullName>
    </submittedName>
</protein>
<evidence type="ECO:0000313" key="1">
    <source>
        <dbReference type="EMBL" id="KAI5662125.1"/>
    </source>
</evidence>
<gene>
    <name evidence="1" type="ORF">M9H77_21448</name>
</gene>
<sequence length="174" mass="18410">MKSISEPLIGDFELGKLINPSTSLGTLSVVAGNMGYVPPEYAYVMRVTIAGNIYSFGVNLLELVTGKKSLIDGVELRSGFRSGGGGDAGGGVILMLGMIVMSVAIIPIVISLAVGIPQMAKLEREELLIQLPVVVMLLVELVVEVEVVVGVVVAVVIDEVVKLLNFFRASSVYF</sequence>